<feature type="domain" description="Glycoside hydrolase family 31 TIM barrel" evidence="6">
    <location>
        <begin position="339"/>
        <end position="416"/>
    </location>
</feature>
<evidence type="ECO:0000256" key="3">
    <source>
        <dbReference type="ARBA" id="ARBA00023295"/>
    </source>
</evidence>
<protein>
    <submittedName>
        <fullName evidence="9">Neutral alpha-glucosidase AB</fullName>
    </submittedName>
</protein>
<dbReference type="CDD" id="cd14752">
    <property type="entry name" value="GH31_N"/>
    <property type="match status" value="1"/>
</dbReference>
<dbReference type="GO" id="GO:0006491">
    <property type="term" value="P:N-glycan processing"/>
    <property type="evidence" value="ECO:0007669"/>
    <property type="project" value="TreeGrafter"/>
</dbReference>
<organism evidence="9 10">
    <name type="scientific">Trichostrongylus colubriformis</name>
    <name type="common">Black scour worm</name>
    <dbReference type="NCBI Taxonomy" id="6319"/>
    <lineage>
        <taxon>Eukaryota</taxon>
        <taxon>Metazoa</taxon>
        <taxon>Ecdysozoa</taxon>
        <taxon>Nematoda</taxon>
        <taxon>Chromadorea</taxon>
        <taxon>Rhabditida</taxon>
        <taxon>Rhabditina</taxon>
        <taxon>Rhabditomorpha</taxon>
        <taxon>Strongyloidea</taxon>
        <taxon>Trichostrongylidae</taxon>
        <taxon>Trichostrongylus</taxon>
    </lineage>
</organism>
<feature type="domain" description="Glycoside hydrolase family 31 N-terminal" evidence="7">
    <location>
        <begin position="72"/>
        <end position="275"/>
    </location>
</feature>
<dbReference type="GO" id="GO:0030246">
    <property type="term" value="F:carbohydrate binding"/>
    <property type="evidence" value="ECO:0007669"/>
    <property type="project" value="InterPro"/>
</dbReference>
<reference evidence="9 10" key="1">
    <citation type="submission" date="2019-10" db="EMBL/GenBank/DDBJ databases">
        <title>Assembly and Annotation for the nematode Trichostrongylus colubriformis.</title>
        <authorList>
            <person name="Martin J."/>
        </authorList>
    </citation>
    <scope>NUCLEOTIDE SEQUENCE [LARGE SCALE GENOMIC DNA]</scope>
    <source>
        <strain evidence="9">G859</strain>
        <tissue evidence="9">Whole worm</tissue>
    </source>
</reference>
<dbReference type="PANTHER" id="PTHR22762">
    <property type="entry name" value="ALPHA-GLUCOSIDASE"/>
    <property type="match status" value="1"/>
</dbReference>
<dbReference type="GO" id="GO:0005975">
    <property type="term" value="P:carbohydrate metabolic process"/>
    <property type="evidence" value="ECO:0007669"/>
    <property type="project" value="InterPro"/>
</dbReference>
<gene>
    <name evidence="9" type="ORF">GCK32_007192</name>
</gene>
<keyword evidence="2 4" id="KW-0378">Hydrolase</keyword>
<evidence type="ECO:0000256" key="4">
    <source>
        <dbReference type="RuleBase" id="RU361185"/>
    </source>
</evidence>
<accession>A0AAN8FND4</accession>
<keyword evidence="3 4" id="KW-0326">Glycosidase</keyword>
<keyword evidence="5" id="KW-0732">Signal</keyword>
<evidence type="ECO:0000259" key="8">
    <source>
        <dbReference type="Pfam" id="PF21365"/>
    </source>
</evidence>
<dbReference type="AlphaFoldDB" id="A0AAN8FND4"/>
<dbReference type="InterPro" id="IPR048395">
    <property type="entry name" value="Glyco_hydro_31_C"/>
</dbReference>
<dbReference type="InterPro" id="IPR017853">
    <property type="entry name" value="GH"/>
</dbReference>
<dbReference type="GO" id="GO:0090599">
    <property type="term" value="F:alpha-glucosidase activity"/>
    <property type="evidence" value="ECO:0007669"/>
    <property type="project" value="TreeGrafter"/>
</dbReference>
<dbReference type="Gene3D" id="2.60.40.1760">
    <property type="entry name" value="glycosyl hydrolase (family 31)"/>
    <property type="match status" value="1"/>
</dbReference>
<dbReference type="SUPFAM" id="SSF51445">
    <property type="entry name" value="(Trans)glycosidases"/>
    <property type="match status" value="1"/>
</dbReference>
<dbReference type="SUPFAM" id="SSF51011">
    <property type="entry name" value="Glycosyl hydrolase domain"/>
    <property type="match status" value="1"/>
</dbReference>
<evidence type="ECO:0000313" key="9">
    <source>
        <dbReference type="EMBL" id="KAK5981997.1"/>
    </source>
</evidence>
<dbReference type="FunFam" id="2.60.40.1180:FF:000023">
    <property type="entry name" value="neutral alpha-glucosidase AB isoform X2"/>
    <property type="match status" value="1"/>
</dbReference>
<proteinExistence type="inferred from homology"/>
<evidence type="ECO:0000256" key="5">
    <source>
        <dbReference type="SAM" id="SignalP"/>
    </source>
</evidence>
<dbReference type="InterPro" id="IPR013780">
    <property type="entry name" value="Glyco_hydro_b"/>
</dbReference>
<dbReference type="Pfam" id="PF01055">
    <property type="entry name" value="Glyco_hydro_31_2nd"/>
    <property type="match status" value="2"/>
</dbReference>
<dbReference type="Gene3D" id="2.60.40.1180">
    <property type="entry name" value="Golgi alpha-mannosidase II"/>
    <property type="match status" value="2"/>
</dbReference>
<dbReference type="Gene3D" id="3.20.20.80">
    <property type="entry name" value="Glycosidases"/>
    <property type="match status" value="2"/>
</dbReference>
<dbReference type="CDD" id="cd06603">
    <property type="entry name" value="GH31_GANC_GANAB_alpha"/>
    <property type="match status" value="1"/>
</dbReference>
<comment type="caution">
    <text evidence="9">The sequence shown here is derived from an EMBL/GenBank/DDBJ whole genome shotgun (WGS) entry which is preliminary data.</text>
</comment>
<evidence type="ECO:0000256" key="1">
    <source>
        <dbReference type="ARBA" id="ARBA00007806"/>
    </source>
</evidence>
<comment type="similarity">
    <text evidence="1 4">Belongs to the glycosyl hydrolase 31 family.</text>
</comment>
<keyword evidence="10" id="KW-1185">Reference proteome</keyword>
<dbReference type="Pfam" id="PF13802">
    <property type="entry name" value="Gal_mutarotas_2"/>
    <property type="match status" value="1"/>
</dbReference>
<dbReference type="Pfam" id="PF21365">
    <property type="entry name" value="Glyco_hydro_31_3rd"/>
    <property type="match status" value="1"/>
</dbReference>
<dbReference type="EMBL" id="WIXE01005658">
    <property type="protein sequence ID" value="KAK5981997.1"/>
    <property type="molecule type" value="Genomic_DNA"/>
</dbReference>
<evidence type="ECO:0000259" key="6">
    <source>
        <dbReference type="Pfam" id="PF01055"/>
    </source>
</evidence>
<dbReference type="Proteomes" id="UP001331761">
    <property type="component" value="Unassembled WGS sequence"/>
</dbReference>
<feature type="domain" description="Glycosyl hydrolase family 31 C-terminal" evidence="8">
    <location>
        <begin position="608"/>
        <end position="696"/>
    </location>
</feature>
<dbReference type="PANTHER" id="PTHR22762:SF145">
    <property type="entry name" value="GLYCOSIDE HYDROLASE FAMILY 31 N-TERMINAL DOMAIN-CONTAINING PROTEIN"/>
    <property type="match status" value="1"/>
</dbReference>
<dbReference type="InterPro" id="IPR000322">
    <property type="entry name" value="Glyco_hydro_31_TIM"/>
</dbReference>
<sequence length="837" mass="96115">MREALILSLGLLAIVSAVDRLKFKICQQSGFCRRQRETKPTGYEVVEDSVKINDTALFAKLKNKDLTLDLFIVALEDSTFRVVIDETEGAVRQRYRPLDALKDKDPKQQKLKKSKTDKTVSKILTHDGHRVVITHSPFRIDFFSKDILVTSINSAGLLNVEPFKKKVLLTDREKGYWEETFGEHKDSKPYGSSSVGIDIALIGMKFAFGLPEHAESYALRETKSYEPYRLYNLDVFEYELNSPMALYGSVPYMVALNPKRTVGLLWLNAAETWVDIEHTTADRGPLAKVVADADTQAKDVRQINAHFMSETGVVELFITLGPQPVDSVRQLAELTGVYPLPPYFSLAYHQSRWNYNDQKDVKEVHEGFDKHDIPLDVLWLDIEHTDGKRYFTWDAEKFPNPAEMIEDLSSKGRKLYTGSTKDVYTWNDMNEPSVFSGPEVTMEKDLIHHGGLEHREVHNAYGFYQHEATYAGQLARTNGEQRPFVLTRSFFVGSQRTAAVWTGDNRADWAHLKATVPMLLSLSSAGFAHIGADVGGFFGNPDEELLVRWYQAGAFQPFFRAHAHLDSNRREPWLFNQTTTDAIREAIKKRYQMLPYWYTLFYEHTRTGKPPMRPFWMEFSDDEAAYDEDRQWMVGNALLVKPIVESNPAQASIYLPGKREIWYDWDTSKPRPSPGAVQSPATLTTIPLYQRGGTVIPVRERVRRSSQLMHDDPLTLYIALNMKGDFANGTVYLDDGETYSYKNGDYAYWGIIFKREHDYLHTIINKNLDKKGTLESEVQIEKIVIRGAKFYPRTAHIYLDDFTPEPLDFEYDRDSHLMEIKSPNAYLTRDFRIDLHS</sequence>
<name>A0AAN8FND4_TRICO</name>
<evidence type="ECO:0000313" key="10">
    <source>
        <dbReference type="Proteomes" id="UP001331761"/>
    </source>
</evidence>
<evidence type="ECO:0000259" key="7">
    <source>
        <dbReference type="Pfam" id="PF13802"/>
    </source>
</evidence>
<evidence type="ECO:0000256" key="2">
    <source>
        <dbReference type="ARBA" id="ARBA00022801"/>
    </source>
</evidence>
<dbReference type="InterPro" id="IPR025887">
    <property type="entry name" value="Glyco_hydro_31_N_dom"/>
</dbReference>
<feature type="chain" id="PRO_5042854180" evidence="5">
    <location>
        <begin position="18"/>
        <end position="837"/>
    </location>
</feature>
<dbReference type="SUPFAM" id="SSF74650">
    <property type="entry name" value="Galactose mutarotase-like"/>
    <property type="match status" value="1"/>
</dbReference>
<dbReference type="InterPro" id="IPR011013">
    <property type="entry name" value="Gal_mutarotase_sf_dom"/>
</dbReference>
<feature type="domain" description="Glycoside hydrolase family 31 TIM barrel" evidence="6">
    <location>
        <begin position="425"/>
        <end position="600"/>
    </location>
</feature>
<feature type="signal peptide" evidence="5">
    <location>
        <begin position="1"/>
        <end position="17"/>
    </location>
</feature>